<evidence type="ECO:0000313" key="3">
    <source>
        <dbReference type="EMBL" id="HED10758.1"/>
    </source>
</evidence>
<dbReference type="SUPFAM" id="SSF51126">
    <property type="entry name" value="Pectin lyase-like"/>
    <property type="match status" value="1"/>
</dbReference>
<dbReference type="InterPro" id="IPR026444">
    <property type="entry name" value="Secre_tail"/>
</dbReference>
<dbReference type="NCBIfam" id="TIGR04183">
    <property type="entry name" value="Por_Secre_tail"/>
    <property type="match status" value="1"/>
</dbReference>
<dbReference type="Gene3D" id="2.160.20.10">
    <property type="entry name" value="Single-stranded right-handed beta-helix, Pectin lyase-like"/>
    <property type="match status" value="1"/>
</dbReference>
<proteinExistence type="predicted"/>
<dbReference type="Proteomes" id="UP000886005">
    <property type="component" value="Unassembled WGS sequence"/>
</dbReference>
<reference evidence="3" key="1">
    <citation type="journal article" date="2020" name="mSystems">
        <title>Genome- and Community-Level Interaction Insights into Carbon Utilization and Element Cycling Functions of Hydrothermarchaeota in Hydrothermal Sediment.</title>
        <authorList>
            <person name="Zhou Z."/>
            <person name="Liu Y."/>
            <person name="Xu W."/>
            <person name="Pan J."/>
            <person name="Luo Z.H."/>
            <person name="Li M."/>
        </authorList>
    </citation>
    <scope>NUCLEOTIDE SEQUENCE [LARGE SCALE GENOMIC DNA]</scope>
    <source>
        <strain evidence="3">HyVt-456</strain>
    </source>
</reference>
<evidence type="ECO:0000259" key="2">
    <source>
        <dbReference type="Pfam" id="PF18962"/>
    </source>
</evidence>
<keyword evidence="1" id="KW-0732">Signal</keyword>
<accession>A0A7V1LML1</accession>
<feature type="signal peptide" evidence="1">
    <location>
        <begin position="1"/>
        <end position="21"/>
    </location>
</feature>
<sequence length="549" mass="61266">MNRMLSIRFLIVLFSMGMAFAQSTLNVSADDGYINEVIGADTLSNGAQAHDVYKLTSLDKTYKFTGAILSKSPIRISGVVDSETGQPPTIQPAILSDFSLPPTFLIAAGEESQVTIENVYLLAYAADNSVNGDGVAISVTADKVRLTVENCVFDGWQAFAIGYNGQWCDFFINNNTFRNFVHPNQHYIGEVIRNTWPGEAYTDTLSMVGNVMLCVNGYAAAPVTKYYETYFEFIDNKVLYTFKNPFFIFNVTNAKINDNVFYGTYAGGVDQTENPWWDNLWYPDSSYGVIAFQPLDSANAGIFAPEFANDADFLAKAEAKRTIEVKNNQYYWPSELTDFWTDWNNTQSNKIITPEFMNERTVAMFADKSAYPNLVESNNTNTDPGFMDQIDPDVLNGSDVDGSVGLLTYFEQIRTGTAAVDYWGYGYTYVDGSANWTPDWPLPESQYVVTALEDPLSPAVPLTMELHQNYPNPFNPATTISFSLNKAGNISLDIFNIQGQKVKTVLDQVPAKSGYHSVRVDMSDLSSGVYYYRLKGLSQSISRKMMFLK</sequence>
<dbReference type="Pfam" id="PF18962">
    <property type="entry name" value="Por_Secre_tail"/>
    <property type="match status" value="1"/>
</dbReference>
<dbReference type="EMBL" id="DRLD01000240">
    <property type="protein sequence ID" value="HED10758.1"/>
    <property type="molecule type" value="Genomic_DNA"/>
</dbReference>
<evidence type="ECO:0000256" key="1">
    <source>
        <dbReference type="SAM" id="SignalP"/>
    </source>
</evidence>
<organism evidence="3">
    <name type="scientific">Caldithrix abyssi</name>
    <dbReference type="NCBI Taxonomy" id="187145"/>
    <lineage>
        <taxon>Bacteria</taxon>
        <taxon>Pseudomonadati</taxon>
        <taxon>Calditrichota</taxon>
        <taxon>Calditrichia</taxon>
        <taxon>Calditrichales</taxon>
        <taxon>Calditrichaceae</taxon>
        <taxon>Caldithrix</taxon>
    </lineage>
</organism>
<name>A0A7V1LML1_CALAY</name>
<dbReference type="Gene3D" id="2.60.40.4070">
    <property type="match status" value="1"/>
</dbReference>
<dbReference type="AlphaFoldDB" id="A0A7V1LML1"/>
<feature type="domain" description="Secretion system C-terminal sorting" evidence="2">
    <location>
        <begin position="470"/>
        <end position="545"/>
    </location>
</feature>
<dbReference type="InterPro" id="IPR012334">
    <property type="entry name" value="Pectin_lyas_fold"/>
</dbReference>
<dbReference type="InterPro" id="IPR011050">
    <property type="entry name" value="Pectin_lyase_fold/virulence"/>
</dbReference>
<feature type="chain" id="PRO_5030517049" evidence="1">
    <location>
        <begin position="22"/>
        <end position="549"/>
    </location>
</feature>
<comment type="caution">
    <text evidence="3">The sequence shown here is derived from an EMBL/GenBank/DDBJ whole genome shotgun (WGS) entry which is preliminary data.</text>
</comment>
<gene>
    <name evidence="3" type="ORF">ENJ10_08720</name>
</gene>
<protein>
    <submittedName>
        <fullName evidence="3">T9SS type A sorting domain-containing protein</fullName>
    </submittedName>
</protein>